<dbReference type="PANTHER" id="PTHR46478:SF1">
    <property type="entry name" value="VON WILLEBRAND FACTOR A DOMAIN-CONTAINING PROTEIN 3A"/>
    <property type="match status" value="1"/>
</dbReference>
<evidence type="ECO:0000313" key="2">
    <source>
        <dbReference type="Proteomes" id="UP000314986"/>
    </source>
</evidence>
<evidence type="ECO:0000313" key="1">
    <source>
        <dbReference type="Ensembl" id="ENSCMIP00000015090.1"/>
    </source>
</evidence>
<reference evidence="2" key="3">
    <citation type="journal article" date="2014" name="Nature">
        <title>Elephant shark genome provides unique insights into gnathostome evolution.</title>
        <authorList>
            <consortium name="International Elephant Shark Genome Sequencing Consortium"/>
            <person name="Venkatesh B."/>
            <person name="Lee A.P."/>
            <person name="Ravi V."/>
            <person name="Maurya A.K."/>
            <person name="Lian M.M."/>
            <person name="Swann J.B."/>
            <person name="Ohta Y."/>
            <person name="Flajnik M.F."/>
            <person name="Sutoh Y."/>
            <person name="Kasahara M."/>
            <person name="Hoon S."/>
            <person name="Gangu V."/>
            <person name="Roy S.W."/>
            <person name="Irimia M."/>
            <person name="Korzh V."/>
            <person name="Kondrychyn I."/>
            <person name="Lim Z.W."/>
            <person name="Tay B.H."/>
            <person name="Tohari S."/>
            <person name="Kong K.W."/>
            <person name="Ho S."/>
            <person name="Lorente-Galdos B."/>
            <person name="Quilez J."/>
            <person name="Marques-Bonet T."/>
            <person name="Raney B.J."/>
            <person name="Ingham P.W."/>
            <person name="Tay A."/>
            <person name="Hillier L.W."/>
            <person name="Minx P."/>
            <person name="Boehm T."/>
            <person name="Wilson R.K."/>
            <person name="Brenner S."/>
            <person name="Warren W.C."/>
        </authorList>
    </citation>
    <scope>NUCLEOTIDE SEQUENCE [LARGE SCALE GENOMIC DNA]</scope>
</reference>
<proteinExistence type="predicted"/>
<dbReference type="AlphaFoldDB" id="A0A4W3HIF5"/>
<protein>
    <submittedName>
        <fullName evidence="1">Uncharacterized protein</fullName>
    </submittedName>
</protein>
<reference evidence="1" key="5">
    <citation type="submission" date="2025-09" db="UniProtKB">
        <authorList>
            <consortium name="Ensembl"/>
        </authorList>
    </citation>
    <scope>IDENTIFICATION</scope>
</reference>
<dbReference type="GeneTree" id="ENSGT00940000159290"/>
<sequence>MLLSFTHPKHQNEVDLSSDRHLLLREIQRAGEILNMITNLRQGIIGDTPVSILPEISAEVAIPPSQLLTWPLNHNLPLHLEASNFLPKPSAEWLRQTGLKAKKLSLYQVLAPNAFSPQEAFIPILRKTVSSTLHQVMVEQPLTQELPVL</sequence>
<name>A0A4W3HIF5_CALMI</name>
<reference evidence="1" key="4">
    <citation type="submission" date="2025-08" db="UniProtKB">
        <authorList>
            <consortium name="Ensembl"/>
        </authorList>
    </citation>
    <scope>IDENTIFICATION</scope>
</reference>
<accession>A0A4W3HIF5</accession>
<organism evidence="1 2">
    <name type="scientific">Callorhinchus milii</name>
    <name type="common">Ghost shark</name>
    <dbReference type="NCBI Taxonomy" id="7868"/>
    <lineage>
        <taxon>Eukaryota</taxon>
        <taxon>Metazoa</taxon>
        <taxon>Chordata</taxon>
        <taxon>Craniata</taxon>
        <taxon>Vertebrata</taxon>
        <taxon>Chondrichthyes</taxon>
        <taxon>Holocephali</taxon>
        <taxon>Chimaeriformes</taxon>
        <taxon>Callorhinchidae</taxon>
        <taxon>Callorhinchus</taxon>
    </lineage>
</organism>
<dbReference type="Ensembl" id="ENSCMIT00000015406.1">
    <property type="protein sequence ID" value="ENSCMIP00000015090.1"/>
    <property type="gene ID" value="ENSCMIG00000007380.1"/>
</dbReference>
<keyword evidence="2" id="KW-1185">Reference proteome</keyword>
<dbReference type="Proteomes" id="UP000314986">
    <property type="component" value="Unassembled WGS sequence"/>
</dbReference>
<reference evidence="2" key="2">
    <citation type="journal article" date="2007" name="PLoS Biol.">
        <title>Survey sequencing and comparative analysis of the elephant shark (Callorhinchus milii) genome.</title>
        <authorList>
            <person name="Venkatesh B."/>
            <person name="Kirkness E.F."/>
            <person name="Loh Y.H."/>
            <person name="Halpern A.L."/>
            <person name="Lee A.P."/>
            <person name="Johnson J."/>
            <person name="Dandona N."/>
            <person name="Viswanathan L.D."/>
            <person name="Tay A."/>
            <person name="Venter J.C."/>
            <person name="Strausberg R.L."/>
            <person name="Brenner S."/>
        </authorList>
    </citation>
    <scope>NUCLEOTIDE SEQUENCE [LARGE SCALE GENOMIC DNA]</scope>
</reference>
<dbReference type="PANTHER" id="PTHR46478">
    <property type="entry name" value="VON WILLEBRAND FACTOR A DOMAIN-CONTAINING PROTEIN 3A"/>
    <property type="match status" value="1"/>
</dbReference>
<reference evidence="2" key="1">
    <citation type="journal article" date="2006" name="Science">
        <title>Ancient noncoding elements conserved in the human genome.</title>
        <authorList>
            <person name="Venkatesh B."/>
            <person name="Kirkness E.F."/>
            <person name="Loh Y.H."/>
            <person name="Halpern A.L."/>
            <person name="Lee A.P."/>
            <person name="Johnson J."/>
            <person name="Dandona N."/>
            <person name="Viswanathan L.D."/>
            <person name="Tay A."/>
            <person name="Venter J.C."/>
            <person name="Strausberg R.L."/>
            <person name="Brenner S."/>
        </authorList>
    </citation>
    <scope>NUCLEOTIDE SEQUENCE [LARGE SCALE GENOMIC DNA]</scope>
</reference>